<reference evidence="2 3" key="1">
    <citation type="journal article" date="2023" name="Elife">
        <title>Identification of key yeast species and microbe-microbe interactions impacting larval growth of Drosophila in the wild.</title>
        <authorList>
            <person name="Mure A."/>
            <person name="Sugiura Y."/>
            <person name="Maeda R."/>
            <person name="Honda K."/>
            <person name="Sakurai N."/>
            <person name="Takahashi Y."/>
            <person name="Watada M."/>
            <person name="Katoh T."/>
            <person name="Gotoh A."/>
            <person name="Gotoh Y."/>
            <person name="Taniguchi I."/>
            <person name="Nakamura K."/>
            <person name="Hayashi T."/>
            <person name="Katayama T."/>
            <person name="Uemura T."/>
            <person name="Hattori Y."/>
        </authorList>
    </citation>
    <scope>NUCLEOTIDE SEQUENCE [LARGE SCALE GENOMIC DNA]</scope>
    <source>
        <strain evidence="2 3">SC-9</strain>
    </source>
</reference>
<dbReference type="EMBL" id="BTFZ01000013">
    <property type="protein sequence ID" value="GMM38083.1"/>
    <property type="molecule type" value="Genomic_DNA"/>
</dbReference>
<name>A0AAV5QVE5_9ASCO</name>
<evidence type="ECO:0000313" key="2">
    <source>
        <dbReference type="EMBL" id="GMM38083.1"/>
    </source>
</evidence>
<feature type="compositionally biased region" description="Polar residues" evidence="1">
    <location>
        <begin position="236"/>
        <end position="245"/>
    </location>
</feature>
<protein>
    <submittedName>
        <fullName evidence="2">Uncharacterized protein</fullName>
    </submittedName>
</protein>
<feature type="compositionally biased region" description="Acidic residues" evidence="1">
    <location>
        <begin position="153"/>
        <end position="166"/>
    </location>
</feature>
<feature type="compositionally biased region" description="Basic residues" evidence="1">
    <location>
        <begin position="1"/>
        <end position="10"/>
    </location>
</feature>
<feature type="compositionally biased region" description="Low complexity" evidence="1">
    <location>
        <begin position="167"/>
        <end position="178"/>
    </location>
</feature>
<evidence type="ECO:0000256" key="1">
    <source>
        <dbReference type="SAM" id="MobiDB-lite"/>
    </source>
</evidence>
<accession>A0AAV5QVE5</accession>
<sequence length="336" mass="36850">MSSRPLRTRKLSLVLKPNKNQQSKVSKHSYKNRHNNKNTSDPSQRTSGDLDSIEYIDRILKYYSQSQVSILDDSENEIDSFLSQTNDISSPSFLDDLHNNSSNGDALSTNTSSKSLANDDDYKSESTSISFPPSPAESLSTTTTSTPAPTLEDFIDYDDEEEENDNDNVSSKASSRASTPPPPTAASSPSSDNAPFYAMGCYSAPYSNRRVPVLDYRCHDKLNLALLEVNHRPRTVRTQPQTHRGSASLSSASSQLPNIPQFSPDLPGQTATPRRNLPGVTVIDYKTRYYEYLQHKYSAPVAATASTGKGLNGPLNRRAVGGNEMVGGSIVLNELF</sequence>
<feature type="region of interest" description="Disordered" evidence="1">
    <location>
        <begin position="88"/>
        <end position="194"/>
    </location>
</feature>
<feature type="compositionally biased region" description="Low complexity" evidence="1">
    <location>
        <begin position="136"/>
        <end position="152"/>
    </location>
</feature>
<dbReference type="GeneID" id="90076058"/>
<dbReference type="RefSeq" id="XP_064855079.1">
    <property type="nucleotide sequence ID" value="XM_064999007.1"/>
</dbReference>
<feature type="compositionally biased region" description="Basic residues" evidence="1">
    <location>
        <begin position="25"/>
        <end position="36"/>
    </location>
</feature>
<organism evidence="2 3">
    <name type="scientific">Saccharomycopsis crataegensis</name>
    <dbReference type="NCBI Taxonomy" id="43959"/>
    <lineage>
        <taxon>Eukaryota</taxon>
        <taxon>Fungi</taxon>
        <taxon>Dikarya</taxon>
        <taxon>Ascomycota</taxon>
        <taxon>Saccharomycotina</taxon>
        <taxon>Saccharomycetes</taxon>
        <taxon>Saccharomycopsidaceae</taxon>
        <taxon>Saccharomycopsis</taxon>
    </lineage>
</organism>
<comment type="caution">
    <text evidence="2">The sequence shown here is derived from an EMBL/GenBank/DDBJ whole genome shotgun (WGS) entry which is preliminary data.</text>
</comment>
<feature type="compositionally biased region" description="Polar residues" evidence="1">
    <location>
        <begin position="37"/>
        <end position="49"/>
    </location>
</feature>
<gene>
    <name evidence="2" type="ORF">DASC09_054080</name>
</gene>
<dbReference type="Proteomes" id="UP001360560">
    <property type="component" value="Unassembled WGS sequence"/>
</dbReference>
<dbReference type="AlphaFoldDB" id="A0AAV5QVE5"/>
<feature type="compositionally biased region" description="Polar residues" evidence="1">
    <location>
        <begin position="99"/>
        <end position="116"/>
    </location>
</feature>
<proteinExistence type="predicted"/>
<keyword evidence="3" id="KW-1185">Reference proteome</keyword>
<feature type="region of interest" description="Disordered" evidence="1">
    <location>
        <begin position="233"/>
        <end position="276"/>
    </location>
</feature>
<evidence type="ECO:0000313" key="3">
    <source>
        <dbReference type="Proteomes" id="UP001360560"/>
    </source>
</evidence>
<feature type="region of interest" description="Disordered" evidence="1">
    <location>
        <begin position="1"/>
        <end position="50"/>
    </location>
</feature>